<sequence>MTFINKWPLASRWFSAVLILLSYTAQADESSLPSATEVDAAVNAIMAEEGNIGAVLAVMKNGEPVMVRSYGYADLENRVPVKRETVFQSGSVGKMFTATAVMMLKNEGKLSLDDKLLKYFPEGPEYWGRVTIRQMLQHRSGMARLYGAATEESIDLTKDYSDEALAKVIGGLPMEFEPGARFQYSNAAYVLLGAVIKKASGQFYGDYLQEKLFTPIGMTRALVNEPFEIIPNRATGYEGEKDHLLKAGYVSQTLSQTADGSLLFTIDDLIKWDQALRQPSFLSAADLKEMFIAAPYADGSQSMIPYGYGWFNRDVRGHRLVHHSGYWQGFKTQLSRYVDDGFTVAVLTNSLYGEPARIANVVAGLFNPDYAPYEPIADSDSKQTAKMKSLTFEYLKGNADKSMFAKEAKALLTDAQIKRTAAQLEQLENMLSVKMADKEFVLVHQRREGKNTVYVYGIITDPEDTQRIITVHYTINPQGKVTRLIFQMG</sequence>
<accession>A0ABV7D5Y1</accession>
<protein>
    <submittedName>
        <fullName evidence="3">Serine hydrolase domain-containing protein</fullName>
        <ecNumber evidence="3">3.-.-.-</ecNumber>
    </submittedName>
</protein>
<evidence type="ECO:0000313" key="3">
    <source>
        <dbReference type="EMBL" id="MFC3052077.1"/>
    </source>
</evidence>
<keyword evidence="3" id="KW-0378">Hydrolase</keyword>
<dbReference type="PANTHER" id="PTHR46825">
    <property type="entry name" value="D-ALANYL-D-ALANINE-CARBOXYPEPTIDASE/ENDOPEPTIDASE AMPH"/>
    <property type="match status" value="1"/>
</dbReference>
<dbReference type="EC" id="3.-.-.-" evidence="3"/>
<dbReference type="Pfam" id="PF00144">
    <property type="entry name" value="Beta-lactamase"/>
    <property type="match status" value="1"/>
</dbReference>
<feature type="chain" id="PRO_5046830696" evidence="1">
    <location>
        <begin position="28"/>
        <end position="489"/>
    </location>
</feature>
<dbReference type="GO" id="GO:0016787">
    <property type="term" value="F:hydrolase activity"/>
    <property type="evidence" value="ECO:0007669"/>
    <property type="project" value="UniProtKB-KW"/>
</dbReference>
<dbReference type="RefSeq" id="WP_194214624.1">
    <property type="nucleotide sequence ID" value="NZ_CP061205.1"/>
</dbReference>
<feature type="domain" description="Beta-lactamase-related" evidence="2">
    <location>
        <begin position="38"/>
        <end position="358"/>
    </location>
</feature>
<evidence type="ECO:0000259" key="2">
    <source>
        <dbReference type="Pfam" id="PF00144"/>
    </source>
</evidence>
<proteinExistence type="predicted"/>
<dbReference type="InterPro" id="IPR012338">
    <property type="entry name" value="Beta-lactam/transpept-like"/>
</dbReference>
<evidence type="ECO:0000256" key="1">
    <source>
        <dbReference type="SAM" id="SignalP"/>
    </source>
</evidence>
<dbReference type="Proteomes" id="UP001595444">
    <property type="component" value="Unassembled WGS sequence"/>
</dbReference>
<feature type="signal peptide" evidence="1">
    <location>
        <begin position="1"/>
        <end position="27"/>
    </location>
</feature>
<keyword evidence="4" id="KW-1185">Reference proteome</keyword>
<evidence type="ECO:0000313" key="4">
    <source>
        <dbReference type="Proteomes" id="UP001595444"/>
    </source>
</evidence>
<organism evidence="3 4">
    <name type="scientific">Kordiimonas pumila</name>
    <dbReference type="NCBI Taxonomy" id="2161677"/>
    <lineage>
        <taxon>Bacteria</taxon>
        <taxon>Pseudomonadati</taxon>
        <taxon>Pseudomonadota</taxon>
        <taxon>Alphaproteobacteria</taxon>
        <taxon>Kordiimonadales</taxon>
        <taxon>Kordiimonadaceae</taxon>
        <taxon>Kordiimonas</taxon>
    </lineage>
</organism>
<dbReference type="PANTHER" id="PTHR46825:SF9">
    <property type="entry name" value="BETA-LACTAMASE-RELATED DOMAIN-CONTAINING PROTEIN"/>
    <property type="match status" value="1"/>
</dbReference>
<reference evidence="4" key="1">
    <citation type="journal article" date="2019" name="Int. J. Syst. Evol. Microbiol.">
        <title>The Global Catalogue of Microorganisms (GCM) 10K type strain sequencing project: providing services to taxonomists for standard genome sequencing and annotation.</title>
        <authorList>
            <consortium name="The Broad Institute Genomics Platform"/>
            <consortium name="The Broad Institute Genome Sequencing Center for Infectious Disease"/>
            <person name="Wu L."/>
            <person name="Ma J."/>
        </authorList>
    </citation>
    <scope>NUCLEOTIDE SEQUENCE [LARGE SCALE GENOMIC DNA]</scope>
    <source>
        <strain evidence="4">KCTC 62164</strain>
    </source>
</reference>
<comment type="caution">
    <text evidence="3">The sequence shown here is derived from an EMBL/GenBank/DDBJ whole genome shotgun (WGS) entry which is preliminary data.</text>
</comment>
<dbReference type="InterPro" id="IPR050491">
    <property type="entry name" value="AmpC-like"/>
</dbReference>
<keyword evidence="1" id="KW-0732">Signal</keyword>
<dbReference type="InterPro" id="IPR001466">
    <property type="entry name" value="Beta-lactam-related"/>
</dbReference>
<gene>
    <name evidence="3" type="ORF">ACFOKA_09175</name>
</gene>
<dbReference type="Gene3D" id="3.40.710.10">
    <property type="entry name" value="DD-peptidase/beta-lactamase superfamily"/>
    <property type="match status" value="1"/>
</dbReference>
<dbReference type="SUPFAM" id="SSF56601">
    <property type="entry name" value="beta-lactamase/transpeptidase-like"/>
    <property type="match status" value="1"/>
</dbReference>
<dbReference type="EMBL" id="JBHRSL010000007">
    <property type="protein sequence ID" value="MFC3052077.1"/>
    <property type="molecule type" value="Genomic_DNA"/>
</dbReference>
<name>A0ABV7D5Y1_9PROT</name>